<sequence length="30" mass="3202">MSDVLLRGGLKTGTRYSETTAWAHSLAHAA</sequence>
<dbReference type="Proteomes" id="UP000661607">
    <property type="component" value="Unassembled WGS sequence"/>
</dbReference>
<name>A0ABR9K5V3_9ACTN</name>
<protein>
    <submittedName>
        <fullName evidence="1">Uncharacterized protein</fullName>
    </submittedName>
</protein>
<gene>
    <name evidence="1" type="ORF">H4W81_000180</name>
</gene>
<keyword evidence="2" id="KW-1185">Reference proteome</keyword>
<proteinExistence type="predicted"/>
<comment type="caution">
    <text evidence="1">The sequence shown here is derived from an EMBL/GenBank/DDBJ whole genome shotgun (WGS) entry which is preliminary data.</text>
</comment>
<dbReference type="EMBL" id="JADBEF010000001">
    <property type="protein sequence ID" value="MBE1557401.1"/>
    <property type="molecule type" value="Genomic_DNA"/>
</dbReference>
<accession>A0ABR9K5V3</accession>
<evidence type="ECO:0000313" key="2">
    <source>
        <dbReference type="Proteomes" id="UP000661607"/>
    </source>
</evidence>
<reference evidence="1 2" key="1">
    <citation type="submission" date="2020-10" db="EMBL/GenBank/DDBJ databases">
        <title>Sequencing the genomes of 1000 actinobacteria strains.</title>
        <authorList>
            <person name="Klenk H.-P."/>
        </authorList>
    </citation>
    <scope>NUCLEOTIDE SEQUENCE [LARGE SCALE GENOMIC DNA]</scope>
    <source>
        <strain evidence="1 2">DSM 43748</strain>
    </source>
</reference>
<organism evidence="1 2">
    <name type="scientific">Nonomuraea africana</name>
    <dbReference type="NCBI Taxonomy" id="46171"/>
    <lineage>
        <taxon>Bacteria</taxon>
        <taxon>Bacillati</taxon>
        <taxon>Actinomycetota</taxon>
        <taxon>Actinomycetes</taxon>
        <taxon>Streptosporangiales</taxon>
        <taxon>Streptosporangiaceae</taxon>
        <taxon>Nonomuraea</taxon>
    </lineage>
</organism>
<evidence type="ECO:0000313" key="1">
    <source>
        <dbReference type="EMBL" id="MBE1557401.1"/>
    </source>
</evidence>